<proteinExistence type="predicted"/>
<keyword evidence="3" id="KW-1185">Reference proteome</keyword>
<dbReference type="GeneID" id="70180937"/>
<sequence length="110" mass="12130">MLTSPAVGGLLARQSTRLVGGRRLGTSPRMGLTESFSQDPERNYEKHKQDSLEKQRQGKGHWKAELASDSEAAVKADRAAKPESPADLQERTKWAAEEISRHGTSMRDGL</sequence>
<evidence type="ECO:0000256" key="1">
    <source>
        <dbReference type="SAM" id="MobiDB-lite"/>
    </source>
</evidence>
<comment type="caution">
    <text evidence="2">The sequence shown here is derived from an EMBL/GenBank/DDBJ whole genome shotgun (WGS) entry which is preliminary data.</text>
</comment>
<dbReference type="AlphaFoldDB" id="A0A9P9BIG3"/>
<dbReference type="OrthoDB" id="529205at2759"/>
<protein>
    <submittedName>
        <fullName evidence="2">Uncharacterized protein</fullName>
    </submittedName>
</protein>
<feature type="region of interest" description="Disordered" evidence="1">
    <location>
        <begin position="19"/>
        <end position="110"/>
    </location>
</feature>
<reference evidence="2" key="1">
    <citation type="journal article" date="2021" name="Nat. Commun.">
        <title>Genetic determinants of endophytism in the Arabidopsis root mycobiome.</title>
        <authorList>
            <person name="Mesny F."/>
            <person name="Miyauchi S."/>
            <person name="Thiergart T."/>
            <person name="Pickel B."/>
            <person name="Atanasova L."/>
            <person name="Karlsson M."/>
            <person name="Huettel B."/>
            <person name="Barry K.W."/>
            <person name="Haridas S."/>
            <person name="Chen C."/>
            <person name="Bauer D."/>
            <person name="Andreopoulos W."/>
            <person name="Pangilinan J."/>
            <person name="LaButti K."/>
            <person name="Riley R."/>
            <person name="Lipzen A."/>
            <person name="Clum A."/>
            <person name="Drula E."/>
            <person name="Henrissat B."/>
            <person name="Kohler A."/>
            <person name="Grigoriev I.V."/>
            <person name="Martin F.M."/>
            <person name="Hacquard S."/>
        </authorList>
    </citation>
    <scope>NUCLEOTIDE SEQUENCE</scope>
    <source>
        <strain evidence="2">MPI-CAGE-CH-0230</strain>
    </source>
</reference>
<dbReference type="Proteomes" id="UP000756346">
    <property type="component" value="Unassembled WGS sequence"/>
</dbReference>
<dbReference type="RefSeq" id="XP_046007751.1">
    <property type="nucleotide sequence ID" value="XM_046151391.1"/>
</dbReference>
<accession>A0A9P9BIG3</accession>
<feature type="compositionally biased region" description="Basic and acidic residues" evidence="1">
    <location>
        <begin position="88"/>
        <end position="101"/>
    </location>
</feature>
<dbReference type="EMBL" id="JAGTJQ010000010">
    <property type="protein sequence ID" value="KAH7021550.1"/>
    <property type="molecule type" value="Genomic_DNA"/>
</dbReference>
<gene>
    <name evidence="2" type="ORF">B0I36DRAFT_276234</name>
</gene>
<evidence type="ECO:0000313" key="2">
    <source>
        <dbReference type="EMBL" id="KAH7021550.1"/>
    </source>
</evidence>
<organism evidence="2 3">
    <name type="scientific">Microdochium trichocladiopsis</name>
    <dbReference type="NCBI Taxonomy" id="1682393"/>
    <lineage>
        <taxon>Eukaryota</taxon>
        <taxon>Fungi</taxon>
        <taxon>Dikarya</taxon>
        <taxon>Ascomycota</taxon>
        <taxon>Pezizomycotina</taxon>
        <taxon>Sordariomycetes</taxon>
        <taxon>Xylariomycetidae</taxon>
        <taxon>Xylariales</taxon>
        <taxon>Microdochiaceae</taxon>
        <taxon>Microdochium</taxon>
    </lineage>
</organism>
<name>A0A9P9BIG3_9PEZI</name>
<feature type="compositionally biased region" description="Basic and acidic residues" evidence="1">
    <location>
        <begin position="39"/>
        <end position="81"/>
    </location>
</feature>
<evidence type="ECO:0000313" key="3">
    <source>
        <dbReference type="Proteomes" id="UP000756346"/>
    </source>
</evidence>